<keyword evidence="2" id="KW-1185">Reference proteome</keyword>
<dbReference type="EMBL" id="JAVFWL010000003">
    <property type="protein sequence ID" value="KAK6740824.1"/>
    <property type="molecule type" value="Genomic_DNA"/>
</dbReference>
<accession>A0ABR1CR59</accession>
<gene>
    <name evidence="1" type="primary">Necator_chrIII.g9728</name>
    <name evidence="1" type="ORF">RB195_008963</name>
</gene>
<reference evidence="1 2" key="1">
    <citation type="submission" date="2023-08" db="EMBL/GenBank/DDBJ databases">
        <title>A Necator americanus chromosomal reference genome.</title>
        <authorList>
            <person name="Ilik V."/>
            <person name="Petrzelkova K.J."/>
            <person name="Pardy F."/>
            <person name="Fuh T."/>
            <person name="Niatou-Singa F.S."/>
            <person name="Gouil Q."/>
            <person name="Baker L."/>
            <person name="Ritchie M.E."/>
            <person name="Jex A.R."/>
            <person name="Gazzola D."/>
            <person name="Li H."/>
            <person name="Toshio Fujiwara R."/>
            <person name="Zhan B."/>
            <person name="Aroian R.V."/>
            <person name="Pafco B."/>
            <person name="Schwarz E.M."/>
        </authorList>
    </citation>
    <scope>NUCLEOTIDE SEQUENCE [LARGE SCALE GENOMIC DNA]</scope>
    <source>
        <strain evidence="1 2">Aroian</strain>
        <tissue evidence="1">Whole animal</tissue>
    </source>
</reference>
<name>A0ABR1CR59_NECAM</name>
<evidence type="ECO:0000313" key="2">
    <source>
        <dbReference type="Proteomes" id="UP001303046"/>
    </source>
</evidence>
<comment type="caution">
    <text evidence="1">The sequence shown here is derived from an EMBL/GenBank/DDBJ whole genome shotgun (WGS) entry which is preliminary data.</text>
</comment>
<evidence type="ECO:0000313" key="1">
    <source>
        <dbReference type="EMBL" id="KAK6740824.1"/>
    </source>
</evidence>
<proteinExistence type="predicted"/>
<dbReference type="Proteomes" id="UP001303046">
    <property type="component" value="Unassembled WGS sequence"/>
</dbReference>
<sequence>MLSILAILHSVKETAQKLTLRMDLYGVVEKWTIISYACSPCSTLHCHTDSSLFTTFAFLFFQQPQTKLKSITRNMDFSPVFPKQFWSRYINSTLLDPSHRYLALVDPSYPLPPSTRGHLWYISRRNELLKDDPKKTFLQVAKKKIFSGSVSPST</sequence>
<organism evidence="1 2">
    <name type="scientific">Necator americanus</name>
    <name type="common">Human hookworm</name>
    <dbReference type="NCBI Taxonomy" id="51031"/>
    <lineage>
        <taxon>Eukaryota</taxon>
        <taxon>Metazoa</taxon>
        <taxon>Ecdysozoa</taxon>
        <taxon>Nematoda</taxon>
        <taxon>Chromadorea</taxon>
        <taxon>Rhabditida</taxon>
        <taxon>Rhabditina</taxon>
        <taxon>Rhabditomorpha</taxon>
        <taxon>Strongyloidea</taxon>
        <taxon>Ancylostomatidae</taxon>
        <taxon>Bunostominae</taxon>
        <taxon>Necator</taxon>
    </lineage>
</organism>
<protein>
    <submittedName>
        <fullName evidence="1">Uncharacterized protein</fullName>
    </submittedName>
</protein>